<gene>
    <name evidence="1" type="ordered locus">Cyan7425_2129</name>
</gene>
<dbReference type="STRING" id="395961.Cyan7425_2129"/>
<organism evidence="1">
    <name type="scientific">Cyanothece sp. (strain PCC 7425 / ATCC 29141)</name>
    <dbReference type="NCBI Taxonomy" id="395961"/>
    <lineage>
        <taxon>Bacteria</taxon>
        <taxon>Bacillati</taxon>
        <taxon>Cyanobacteriota</taxon>
        <taxon>Cyanophyceae</taxon>
        <taxon>Gomontiellales</taxon>
        <taxon>Cyanothecaceae</taxon>
        <taxon>Cyanothece</taxon>
    </lineage>
</organism>
<dbReference type="OrthoDB" id="454880at2"/>
<reference evidence="1" key="1">
    <citation type="submission" date="2009-01" db="EMBL/GenBank/DDBJ databases">
        <title>Complete sequence of chromosome Cyanothece sp. PCC 7425.</title>
        <authorList>
            <consortium name="US DOE Joint Genome Institute"/>
            <person name="Lucas S."/>
            <person name="Copeland A."/>
            <person name="Lapidus A."/>
            <person name="Glavina del Rio T."/>
            <person name="Dalin E."/>
            <person name="Tice H."/>
            <person name="Bruce D."/>
            <person name="Goodwin L."/>
            <person name="Pitluck S."/>
            <person name="Sims D."/>
            <person name="Meineke L."/>
            <person name="Brettin T."/>
            <person name="Detter J.C."/>
            <person name="Han C."/>
            <person name="Larimer F."/>
            <person name="Land M."/>
            <person name="Hauser L."/>
            <person name="Kyrpides N."/>
            <person name="Ovchinnikova G."/>
            <person name="Liberton M."/>
            <person name="Stoeckel J."/>
            <person name="Banerjee A."/>
            <person name="Singh A."/>
            <person name="Page L."/>
            <person name="Sato H."/>
            <person name="Zhao L."/>
            <person name="Sherman L."/>
            <person name="Pakrasi H."/>
            <person name="Richardson P."/>
        </authorList>
    </citation>
    <scope>NUCLEOTIDE SEQUENCE</scope>
    <source>
        <strain evidence="1">PCC 7425</strain>
    </source>
</reference>
<dbReference type="KEGG" id="cyn:Cyan7425_2129"/>
<proteinExistence type="predicted"/>
<evidence type="ECO:0008006" key="2">
    <source>
        <dbReference type="Google" id="ProtNLM"/>
    </source>
</evidence>
<accession>B8HUE5</accession>
<dbReference type="eggNOG" id="COG1595">
    <property type="taxonomic scope" value="Bacteria"/>
</dbReference>
<dbReference type="AlphaFoldDB" id="B8HUE5"/>
<name>B8HUE5_CYAP4</name>
<protein>
    <recommendedName>
        <fullName evidence="2">Sigma-70 family RNA polymerase sigma factor</fullName>
    </recommendedName>
</protein>
<sequence length="215" mass="25246">MDSFDQELKKLIAETCSHPVGSLERQRGLNRLVAMIQSSGKLSRTANIPDYEDALQQTWFYFCRNLCEATTGSAYDPDQAHVITWLNAYLKHRLLDKRLEVQSTKVIYIQRQMAENDELYDPVENLPAPAPVPPLLEDIQTWLQQEYKELRRIHIRDRPEANCYILILRRLPPETSWEKLSQEFGIPIATLSNFYQRECRPRLKQFIISQGYFDL</sequence>
<dbReference type="EMBL" id="CP001344">
    <property type="protein sequence ID" value="ACL44490.1"/>
    <property type="molecule type" value="Genomic_DNA"/>
</dbReference>
<evidence type="ECO:0000313" key="1">
    <source>
        <dbReference type="EMBL" id="ACL44490.1"/>
    </source>
</evidence>
<dbReference type="HOGENOM" id="CLU_077415_2_0_3"/>